<dbReference type="AlphaFoldDB" id="A0A4Q9M6T6"/>
<sequence>MESAALLTDTGHCLGELIGDFITLFSWRLSRQPPSETYSHGYGKFAVPGRTVVSMILTRGALGIELHSWILLVEGLSTATIIQGLGPLREVLARILDVAQTAVDRGGAVAWSWRTRRWDTGPEPGVDRGVDRGGKRRRGSGTGRGAARKRGMTSRVKNLRRTHRRLCCRPRTATATAVTTSTRTSRTRPYPLATTNARWPPCRPSPT</sequence>
<feature type="compositionally biased region" description="Basic and acidic residues" evidence="5">
    <location>
        <begin position="121"/>
        <end position="133"/>
    </location>
</feature>
<keyword evidence="3" id="KW-1133">Transmembrane helix</keyword>
<dbReference type="SUPFAM" id="SSF161111">
    <property type="entry name" value="Cation efflux protein transmembrane domain-like"/>
    <property type="match status" value="1"/>
</dbReference>
<keyword evidence="4" id="KW-0472">Membrane</keyword>
<dbReference type="InterPro" id="IPR027469">
    <property type="entry name" value="Cation_efflux_TMD_sf"/>
</dbReference>
<evidence type="ECO:0000259" key="6">
    <source>
        <dbReference type="Pfam" id="PF01545"/>
    </source>
</evidence>
<dbReference type="Proteomes" id="UP000292957">
    <property type="component" value="Unassembled WGS sequence"/>
</dbReference>
<dbReference type="GO" id="GO:0030003">
    <property type="term" value="P:intracellular monoatomic cation homeostasis"/>
    <property type="evidence" value="ECO:0007669"/>
    <property type="project" value="UniProtKB-ARBA"/>
</dbReference>
<organism evidence="7">
    <name type="scientific">Dichomitus squalens</name>
    <dbReference type="NCBI Taxonomy" id="114155"/>
    <lineage>
        <taxon>Eukaryota</taxon>
        <taxon>Fungi</taxon>
        <taxon>Dikarya</taxon>
        <taxon>Basidiomycota</taxon>
        <taxon>Agaricomycotina</taxon>
        <taxon>Agaricomycetes</taxon>
        <taxon>Polyporales</taxon>
        <taxon>Polyporaceae</taxon>
        <taxon>Dichomitus</taxon>
    </lineage>
</organism>
<evidence type="ECO:0000256" key="4">
    <source>
        <dbReference type="ARBA" id="ARBA00023136"/>
    </source>
</evidence>
<reference evidence="7" key="1">
    <citation type="submission" date="2019-01" db="EMBL/GenBank/DDBJ databases">
        <title>Draft genome sequences of three monokaryotic isolates of the white-rot basidiomycete fungus Dichomitus squalens.</title>
        <authorList>
            <consortium name="DOE Joint Genome Institute"/>
            <person name="Lopez S.C."/>
            <person name="Andreopoulos B."/>
            <person name="Pangilinan J."/>
            <person name="Lipzen A."/>
            <person name="Riley R."/>
            <person name="Ahrendt S."/>
            <person name="Ng V."/>
            <person name="Barry K."/>
            <person name="Daum C."/>
            <person name="Grigoriev I.V."/>
            <person name="Hilden K.S."/>
            <person name="Makela M.R."/>
            <person name="de Vries R.P."/>
        </authorList>
    </citation>
    <scope>NUCLEOTIDE SEQUENCE [LARGE SCALE GENOMIC DNA]</scope>
    <source>
        <strain evidence="7">OM18370.1</strain>
    </source>
</reference>
<evidence type="ECO:0000256" key="2">
    <source>
        <dbReference type="ARBA" id="ARBA00022692"/>
    </source>
</evidence>
<evidence type="ECO:0000313" key="7">
    <source>
        <dbReference type="EMBL" id="TBU21341.1"/>
    </source>
</evidence>
<accession>A0A4Q9M6T6</accession>
<dbReference type="InterPro" id="IPR058533">
    <property type="entry name" value="Cation_efflux_TM"/>
</dbReference>
<gene>
    <name evidence="7" type="ORF">BD311DRAFT_244708</name>
</gene>
<dbReference type="GO" id="GO:0098771">
    <property type="term" value="P:inorganic ion homeostasis"/>
    <property type="evidence" value="ECO:0007669"/>
    <property type="project" value="UniProtKB-ARBA"/>
</dbReference>
<feature type="region of interest" description="Disordered" evidence="5">
    <location>
        <begin position="173"/>
        <end position="207"/>
    </location>
</feature>
<comment type="subcellular location">
    <subcellularLocation>
        <location evidence="1">Membrane</location>
        <topology evidence="1">Multi-pass membrane protein</topology>
    </subcellularLocation>
</comment>
<keyword evidence="2" id="KW-0812">Transmembrane</keyword>
<dbReference type="Gene3D" id="1.20.1510.10">
    <property type="entry name" value="Cation efflux protein transmembrane domain"/>
    <property type="match status" value="1"/>
</dbReference>
<evidence type="ECO:0000256" key="5">
    <source>
        <dbReference type="SAM" id="MobiDB-lite"/>
    </source>
</evidence>
<proteinExistence type="predicted"/>
<feature type="compositionally biased region" description="Low complexity" evidence="5">
    <location>
        <begin position="173"/>
        <end position="189"/>
    </location>
</feature>
<dbReference type="EMBL" id="ML143621">
    <property type="protein sequence ID" value="TBU21341.1"/>
    <property type="molecule type" value="Genomic_DNA"/>
</dbReference>
<dbReference type="Pfam" id="PF01545">
    <property type="entry name" value="Cation_efflux"/>
    <property type="match status" value="1"/>
</dbReference>
<dbReference type="GO" id="GO:0016020">
    <property type="term" value="C:membrane"/>
    <property type="evidence" value="ECO:0007669"/>
    <property type="project" value="UniProtKB-SubCell"/>
</dbReference>
<dbReference type="GO" id="GO:0008324">
    <property type="term" value="F:monoatomic cation transmembrane transporter activity"/>
    <property type="evidence" value="ECO:0007669"/>
    <property type="project" value="InterPro"/>
</dbReference>
<feature type="compositionally biased region" description="Basic residues" evidence="5">
    <location>
        <begin position="146"/>
        <end position="156"/>
    </location>
</feature>
<name>A0A4Q9M6T6_9APHY</name>
<protein>
    <recommendedName>
        <fullName evidence="6">Cation efflux protein transmembrane domain-containing protein</fullName>
    </recommendedName>
</protein>
<evidence type="ECO:0000256" key="3">
    <source>
        <dbReference type="ARBA" id="ARBA00022989"/>
    </source>
</evidence>
<feature type="region of interest" description="Disordered" evidence="5">
    <location>
        <begin position="121"/>
        <end position="156"/>
    </location>
</feature>
<feature type="domain" description="Cation efflux protein transmembrane" evidence="6">
    <location>
        <begin position="2"/>
        <end position="68"/>
    </location>
</feature>
<evidence type="ECO:0000256" key="1">
    <source>
        <dbReference type="ARBA" id="ARBA00004141"/>
    </source>
</evidence>
<dbReference type="OrthoDB" id="435980at2759"/>